<dbReference type="InterPro" id="IPR000073">
    <property type="entry name" value="AB_hydrolase_1"/>
</dbReference>
<keyword evidence="1 3" id="KW-0378">Hydrolase</keyword>
<dbReference type="InterPro" id="IPR000675">
    <property type="entry name" value="Cutinase/axe"/>
</dbReference>
<accession>A0A285LRN3</accession>
<dbReference type="Pfam" id="PF12697">
    <property type="entry name" value="Abhydrolase_6"/>
    <property type="match status" value="1"/>
</dbReference>
<feature type="domain" description="AB hydrolase-1" evidence="2">
    <location>
        <begin position="49"/>
        <end position="250"/>
    </location>
</feature>
<proteinExistence type="predicted"/>
<evidence type="ECO:0000313" key="4">
    <source>
        <dbReference type="Proteomes" id="UP000219565"/>
    </source>
</evidence>
<gene>
    <name evidence="3" type="ORF">SAMN04244553_4536</name>
</gene>
<name>A0A285LRN3_9NOCA</name>
<dbReference type="SUPFAM" id="SSF53474">
    <property type="entry name" value="alpha/beta-Hydrolases"/>
    <property type="match status" value="1"/>
</dbReference>
<evidence type="ECO:0000256" key="1">
    <source>
        <dbReference type="ARBA" id="ARBA00022801"/>
    </source>
</evidence>
<keyword evidence="4" id="KW-1185">Reference proteome</keyword>
<dbReference type="Proteomes" id="UP000219565">
    <property type="component" value="Unassembled WGS sequence"/>
</dbReference>
<evidence type="ECO:0000313" key="3">
    <source>
        <dbReference type="EMBL" id="SNY87588.1"/>
    </source>
</evidence>
<organism evidence="3 4">
    <name type="scientific">Nocardia amikacinitolerans</name>
    <dbReference type="NCBI Taxonomy" id="756689"/>
    <lineage>
        <taxon>Bacteria</taxon>
        <taxon>Bacillati</taxon>
        <taxon>Actinomycetota</taxon>
        <taxon>Actinomycetes</taxon>
        <taxon>Mycobacteriales</taxon>
        <taxon>Nocardiaceae</taxon>
        <taxon>Nocardia</taxon>
    </lineage>
</organism>
<reference evidence="3 4" key="1">
    <citation type="submission" date="2017-09" db="EMBL/GenBank/DDBJ databases">
        <authorList>
            <person name="Ehlers B."/>
            <person name="Leendertz F.H."/>
        </authorList>
    </citation>
    <scope>NUCLEOTIDE SEQUENCE [LARGE SCALE GENOMIC DNA]</scope>
    <source>
        <strain evidence="3 4">DSM 45537</strain>
    </source>
</reference>
<dbReference type="OrthoDB" id="4562399at2"/>
<sequence length="261" mass="27773">MSRLKSIRALWNSTSVPDPVDVLIMGGTWNPNGDGVTAAFAAGLDLDHFRPRVVPYPADYGRSVPYADSVEAGRKALITAMKSSPHPVVLAGYSQGAAIAGDVAASVGGSARVVACALIADPLRPAGECIGADPGGYGIAGQRQVPNVPVYWTAAPGDPITALPEGNPLRSIADLSAYFSLSSPHAAMRWGRSLIDVAAQRQLQRWWSPQHWRSWSGAVAFARGYLVDGRHTEDYIRGGHARELAERLNAEVVEGALRRRG</sequence>
<dbReference type="InterPro" id="IPR029058">
    <property type="entry name" value="AB_hydrolase_fold"/>
</dbReference>
<evidence type="ECO:0000259" key="2">
    <source>
        <dbReference type="Pfam" id="PF12697"/>
    </source>
</evidence>
<dbReference type="AlphaFoldDB" id="A0A285LRN3"/>
<dbReference type="EMBL" id="OBEG01000004">
    <property type="protein sequence ID" value="SNY87588.1"/>
    <property type="molecule type" value="Genomic_DNA"/>
</dbReference>
<dbReference type="SMART" id="SM01110">
    <property type="entry name" value="Cutinase"/>
    <property type="match status" value="1"/>
</dbReference>
<dbReference type="RefSeq" id="WP_143861496.1">
    <property type="nucleotide sequence ID" value="NZ_OBEG01000004.1"/>
</dbReference>
<dbReference type="GO" id="GO:0016787">
    <property type="term" value="F:hydrolase activity"/>
    <property type="evidence" value="ECO:0007669"/>
    <property type="project" value="UniProtKB-KW"/>
</dbReference>
<protein>
    <submittedName>
        <fullName evidence="3">Alpha/beta hydrolase family protein</fullName>
    </submittedName>
</protein>
<dbReference type="Gene3D" id="3.40.50.1820">
    <property type="entry name" value="alpha/beta hydrolase"/>
    <property type="match status" value="1"/>
</dbReference>